<evidence type="ECO:0000256" key="4">
    <source>
        <dbReference type="ARBA" id="ARBA00023163"/>
    </source>
</evidence>
<keyword evidence="4" id="KW-0804">Transcription</keyword>
<dbReference type="Pfam" id="PF13411">
    <property type="entry name" value="MerR_1"/>
    <property type="match status" value="1"/>
</dbReference>
<evidence type="ECO:0000256" key="1">
    <source>
        <dbReference type="ARBA" id="ARBA00022491"/>
    </source>
</evidence>
<dbReference type="PANTHER" id="PTHR30204">
    <property type="entry name" value="REDOX-CYCLING DRUG-SENSING TRANSCRIPTIONAL ACTIVATOR SOXR"/>
    <property type="match status" value="1"/>
</dbReference>
<organism evidence="6 7">
    <name type="scientific">Paenibacillus apis</name>
    <dbReference type="NCBI Taxonomy" id="1792174"/>
    <lineage>
        <taxon>Bacteria</taxon>
        <taxon>Bacillati</taxon>
        <taxon>Bacillota</taxon>
        <taxon>Bacilli</taxon>
        <taxon>Bacillales</taxon>
        <taxon>Paenibacillaceae</taxon>
        <taxon>Paenibacillus</taxon>
    </lineage>
</organism>
<keyword evidence="2" id="KW-0805">Transcription regulation</keyword>
<keyword evidence="7" id="KW-1185">Reference proteome</keyword>
<dbReference type="InterPro" id="IPR009061">
    <property type="entry name" value="DNA-bd_dom_put_sf"/>
</dbReference>
<reference evidence="6" key="1">
    <citation type="submission" date="2021-03" db="EMBL/GenBank/DDBJ databases">
        <title>Antimicrobial resistance genes in bacteria isolated from Japanese honey, and their potential for conferring macrolide and lincosamide resistance in the American foulbrood pathogen Paenibacillus larvae.</title>
        <authorList>
            <person name="Okamoto M."/>
            <person name="Kumagai M."/>
            <person name="Kanamori H."/>
            <person name="Takamatsu D."/>
        </authorList>
    </citation>
    <scope>NUCLEOTIDE SEQUENCE</scope>
    <source>
        <strain evidence="6">J41TS4</strain>
    </source>
</reference>
<dbReference type="GO" id="GO:0003677">
    <property type="term" value="F:DNA binding"/>
    <property type="evidence" value="ECO:0007669"/>
    <property type="project" value="UniProtKB-KW"/>
</dbReference>
<dbReference type="Proteomes" id="UP000678895">
    <property type="component" value="Unassembled WGS sequence"/>
</dbReference>
<dbReference type="InterPro" id="IPR000551">
    <property type="entry name" value="MerR-type_HTH_dom"/>
</dbReference>
<name>A0A919Y5K8_9BACL</name>
<evidence type="ECO:0000259" key="5">
    <source>
        <dbReference type="PROSITE" id="PS50937"/>
    </source>
</evidence>
<evidence type="ECO:0000256" key="2">
    <source>
        <dbReference type="ARBA" id="ARBA00023015"/>
    </source>
</evidence>
<evidence type="ECO:0000313" key="6">
    <source>
        <dbReference type="EMBL" id="GIO44204.1"/>
    </source>
</evidence>
<gene>
    <name evidence="6" type="ORF">J41TS4_39620</name>
</gene>
<protein>
    <submittedName>
        <fullName evidence="6">MerR family transcriptional regulator</fullName>
    </submittedName>
</protein>
<dbReference type="EMBL" id="BORS01000015">
    <property type="protein sequence ID" value="GIO44204.1"/>
    <property type="molecule type" value="Genomic_DNA"/>
</dbReference>
<dbReference type="RefSeq" id="WP_301629796.1">
    <property type="nucleotide sequence ID" value="NZ_BORS01000015.1"/>
</dbReference>
<dbReference type="PANTHER" id="PTHR30204:SF69">
    <property type="entry name" value="MERR-FAMILY TRANSCRIPTIONAL REGULATOR"/>
    <property type="match status" value="1"/>
</dbReference>
<dbReference type="SUPFAM" id="SSF46955">
    <property type="entry name" value="Putative DNA-binding domain"/>
    <property type="match status" value="1"/>
</dbReference>
<sequence>MLIHEVCERCFITKKAVEYYIRQGLVHPEIDANGYRNFSGQDLSRLKEIAVLRGLGLGISEIRNVLASKNKSAAVSKYSYLAHLKHQQQLEQEKRLERLAEDYDIDRELQEMHDHRNRIFSLRERLVLSFPGAFGMYLSIHFGPFLDIAVDSDDKEQACMNIIHFLDHLEIPEEMDALLEQHVPLMRMEDMAEVSGTLQQTILHDPEAYIEEHREKIQAYNEYRNSEHYKTTSAYKLQQALLEFQRDSGYTDIFIANLKILSPAYRDYADKLQAANRIFVEKFPISVKRKE</sequence>
<keyword evidence="3" id="KW-0238">DNA-binding</keyword>
<feature type="domain" description="HTH merR-type" evidence="5">
    <location>
        <begin position="1"/>
        <end position="68"/>
    </location>
</feature>
<keyword evidence="1" id="KW-0678">Repressor</keyword>
<dbReference type="PROSITE" id="PS50937">
    <property type="entry name" value="HTH_MERR_2"/>
    <property type="match status" value="1"/>
</dbReference>
<dbReference type="CDD" id="cd00592">
    <property type="entry name" value="HTH_MerR-like"/>
    <property type="match status" value="1"/>
</dbReference>
<dbReference type="SMART" id="SM00422">
    <property type="entry name" value="HTH_MERR"/>
    <property type="match status" value="1"/>
</dbReference>
<evidence type="ECO:0000313" key="7">
    <source>
        <dbReference type="Proteomes" id="UP000678895"/>
    </source>
</evidence>
<accession>A0A919Y5K8</accession>
<evidence type="ECO:0000256" key="3">
    <source>
        <dbReference type="ARBA" id="ARBA00023125"/>
    </source>
</evidence>
<dbReference type="Gene3D" id="1.10.1660.10">
    <property type="match status" value="1"/>
</dbReference>
<dbReference type="AlphaFoldDB" id="A0A919Y5K8"/>
<comment type="caution">
    <text evidence="6">The sequence shown here is derived from an EMBL/GenBank/DDBJ whole genome shotgun (WGS) entry which is preliminary data.</text>
</comment>
<dbReference type="InterPro" id="IPR047057">
    <property type="entry name" value="MerR_fam"/>
</dbReference>
<proteinExistence type="predicted"/>
<dbReference type="GO" id="GO:0003700">
    <property type="term" value="F:DNA-binding transcription factor activity"/>
    <property type="evidence" value="ECO:0007669"/>
    <property type="project" value="InterPro"/>
</dbReference>